<reference evidence="2" key="1">
    <citation type="submission" date="2010-09" db="EMBL/GenBank/DDBJ databases">
        <title>The genome sequence of Geomyces destructans 20631-21.</title>
        <authorList>
            <consortium name="The Broad Institute Genome Sequencing Platform"/>
            <person name="Cuomo C.A."/>
            <person name="Blehert D.S."/>
            <person name="Lorch J.M."/>
            <person name="Young S.K."/>
            <person name="Zeng Q."/>
            <person name="Gargeya S."/>
            <person name="Fitzgerald M."/>
            <person name="Haas B."/>
            <person name="Abouelleil A."/>
            <person name="Alvarado L."/>
            <person name="Arachchi H.M."/>
            <person name="Berlin A."/>
            <person name="Brown A."/>
            <person name="Chapman S.B."/>
            <person name="Chen Z."/>
            <person name="Dunbar C."/>
            <person name="Freedman E."/>
            <person name="Gearin G."/>
            <person name="Gellesch M."/>
            <person name="Goldberg J."/>
            <person name="Griggs A."/>
            <person name="Gujja S."/>
            <person name="Heiman D."/>
            <person name="Howarth C."/>
            <person name="Larson L."/>
            <person name="Lui A."/>
            <person name="MacDonald P.J.P."/>
            <person name="Montmayeur A."/>
            <person name="Murphy C."/>
            <person name="Neiman D."/>
            <person name="Pearson M."/>
            <person name="Priest M."/>
            <person name="Roberts A."/>
            <person name="Saif S."/>
            <person name="Shea T."/>
            <person name="Shenoy N."/>
            <person name="Sisk P."/>
            <person name="Stolte C."/>
            <person name="Sykes S."/>
            <person name="Wortman J."/>
            <person name="Nusbaum C."/>
            <person name="Birren B."/>
        </authorList>
    </citation>
    <scope>NUCLEOTIDE SEQUENCE [LARGE SCALE GENOMIC DNA]</scope>
    <source>
        <strain evidence="2">ATCC MYA-4855 / 20631-21</strain>
    </source>
</reference>
<dbReference type="VEuPathDB" id="FungiDB:GMDG_04767"/>
<protein>
    <submittedName>
        <fullName evidence="1">Uncharacterized protein</fullName>
    </submittedName>
</protein>
<evidence type="ECO:0000313" key="2">
    <source>
        <dbReference type="Proteomes" id="UP000011064"/>
    </source>
</evidence>
<dbReference type="Proteomes" id="UP000011064">
    <property type="component" value="Unassembled WGS sequence"/>
</dbReference>
<proteinExistence type="predicted"/>
<name>L8GCR6_PSED2</name>
<keyword evidence="2" id="KW-1185">Reference proteome</keyword>
<dbReference type="HOGENOM" id="CLU_2528398_0_0_1"/>
<accession>L8GCR6</accession>
<dbReference type="AlphaFoldDB" id="L8GCR6"/>
<organism evidence="1 2">
    <name type="scientific">Pseudogymnoascus destructans (strain ATCC MYA-4855 / 20631-21)</name>
    <name type="common">Bat white-nose syndrome fungus</name>
    <name type="synonym">Geomyces destructans</name>
    <dbReference type="NCBI Taxonomy" id="658429"/>
    <lineage>
        <taxon>Eukaryota</taxon>
        <taxon>Fungi</taxon>
        <taxon>Dikarya</taxon>
        <taxon>Ascomycota</taxon>
        <taxon>Pezizomycotina</taxon>
        <taxon>Leotiomycetes</taxon>
        <taxon>Thelebolales</taxon>
        <taxon>Thelebolaceae</taxon>
        <taxon>Pseudogymnoascus</taxon>
    </lineage>
</organism>
<evidence type="ECO:0000313" key="1">
    <source>
        <dbReference type="EMBL" id="ELR10488.1"/>
    </source>
</evidence>
<dbReference type="EMBL" id="GL573259">
    <property type="protein sequence ID" value="ELR10488.1"/>
    <property type="molecule type" value="Genomic_DNA"/>
</dbReference>
<gene>
    <name evidence="1" type="ORF">GMDG_04767</name>
</gene>
<dbReference type="InParanoid" id="L8GCR6"/>
<sequence length="84" mass="9078">MLQQQELHRGQLPKLPHRGWLTENDELWTGTTAETDSSQDARGLIRGLSHQAFSLSTGAVIPVLVKIETVSGTAPATTTVPWSG</sequence>